<accession>A0ABQ4WLR5</accession>
<evidence type="ECO:0000313" key="1">
    <source>
        <dbReference type="EMBL" id="GJS53824.1"/>
    </source>
</evidence>
<dbReference type="EMBL" id="BQNB010008752">
    <property type="protein sequence ID" value="GJS53824.1"/>
    <property type="molecule type" value="Genomic_DNA"/>
</dbReference>
<sequence>MYILKDPSFSLTNNIGAPQGEELGLTNPFEYTTYYAGDGQLSFSQHITCLRVSSYPAPTYQSYQQLGLLATIDAYPLLLLLRVVKVSSPKEYLVSTVDGTVLLKGLILTGVRLLSTRFHVLAIISSFAPTSGPSKGVRFGLLAKGVGFLYAKAEENPLGYDAYECGYT</sequence>
<reference evidence="1" key="2">
    <citation type="submission" date="2022-01" db="EMBL/GenBank/DDBJ databases">
        <authorList>
            <person name="Yamashiro T."/>
            <person name="Shiraishi A."/>
            <person name="Satake H."/>
            <person name="Nakayama K."/>
        </authorList>
    </citation>
    <scope>NUCLEOTIDE SEQUENCE</scope>
</reference>
<proteinExistence type="predicted"/>
<keyword evidence="2" id="KW-1185">Reference proteome</keyword>
<name>A0ABQ4WLR5_9ASTR</name>
<comment type="caution">
    <text evidence="1">The sequence shown here is derived from an EMBL/GenBank/DDBJ whole genome shotgun (WGS) entry which is preliminary data.</text>
</comment>
<organism evidence="1 2">
    <name type="scientific">Tanacetum coccineum</name>
    <dbReference type="NCBI Taxonomy" id="301880"/>
    <lineage>
        <taxon>Eukaryota</taxon>
        <taxon>Viridiplantae</taxon>
        <taxon>Streptophyta</taxon>
        <taxon>Embryophyta</taxon>
        <taxon>Tracheophyta</taxon>
        <taxon>Spermatophyta</taxon>
        <taxon>Magnoliopsida</taxon>
        <taxon>eudicotyledons</taxon>
        <taxon>Gunneridae</taxon>
        <taxon>Pentapetalae</taxon>
        <taxon>asterids</taxon>
        <taxon>campanulids</taxon>
        <taxon>Asterales</taxon>
        <taxon>Asteraceae</taxon>
        <taxon>Asteroideae</taxon>
        <taxon>Anthemideae</taxon>
        <taxon>Anthemidinae</taxon>
        <taxon>Tanacetum</taxon>
    </lineage>
</organism>
<dbReference type="Proteomes" id="UP001151760">
    <property type="component" value="Unassembled WGS sequence"/>
</dbReference>
<protein>
    <submittedName>
        <fullName evidence="1">Uncharacterized protein</fullName>
    </submittedName>
</protein>
<evidence type="ECO:0000313" key="2">
    <source>
        <dbReference type="Proteomes" id="UP001151760"/>
    </source>
</evidence>
<reference evidence="1" key="1">
    <citation type="journal article" date="2022" name="Int. J. Mol. Sci.">
        <title>Draft Genome of Tanacetum Coccineum: Genomic Comparison of Closely Related Tanacetum-Family Plants.</title>
        <authorList>
            <person name="Yamashiro T."/>
            <person name="Shiraishi A."/>
            <person name="Nakayama K."/>
            <person name="Satake H."/>
        </authorList>
    </citation>
    <scope>NUCLEOTIDE SEQUENCE</scope>
</reference>
<gene>
    <name evidence="1" type="ORF">Tco_0627186</name>
</gene>